<keyword evidence="1" id="KW-0560">Oxidoreductase</keyword>
<dbReference type="GeneID" id="300128100"/>
<feature type="domain" description="D-isomer specific 2-hydroxyacid dehydrogenase NAD-binding" evidence="3">
    <location>
        <begin position="102"/>
        <end position="270"/>
    </location>
</feature>
<protein>
    <submittedName>
        <fullName evidence="4">Phosphoglycerate dehydrogenase-like enzyme</fullName>
    </submittedName>
</protein>
<keyword evidence="5" id="KW-1185">Reference proteome</keyword>
<dbReference type="CDD" id="cd12166">
    <property type="entry name" value="2-Hacid_dh_7"/>
    <property type="match status" value="1"/>
</dbReference>
<evidence type="ECO:0000313" key="5">
    <source>
        <dbReference type="Proteomes" id="UP000317685"/>
    </source>
</evidence>
<gene>
    <name evidence="4" type="ORF">FHU34_112522</name>
</gene>
<dbReference type="PANTHER" id="PTHR43333">
    <property type="entry name" value="2-HACID_DH_C DOMAIN-CONTAINING PROTEIN"/>
    <property type="match status" value="1"/>
</dbReference>
<dbReference type="GO" id="GO:0016616">
    <property type="term" value="F:oxidoreductase activity, acting on the CH-OH group of donors, NAD or NADP as acceptor"/>
    <property type="evidence" value="ECO:0007669"/>
    <property type="project" value="UniProtKB-ARBA"/>
</dbReference>
<dbReference type="InterPro" id="IPR006140">
    <property type="entry name" value="D-isomer_DH_NAD-bd"/>
</dbReference>
<reference evidence="4 5" key="1">
    <citation type="submission" date="2019-06" db="EMBL/GenBank/DDBJ databases">
        <title>Sequencing the genomes of 1000 actinobacteria strains.</title>
        <authorList>
            <person name="Klenk H.-P."/>
        </authorList>
    </citation>
    <scope>NUCLEOTIDE SEQUENCE [LARGE SCALE GENOMIC DNA]</scope>
    <source>
        <strain evidence="4 5">DSM 45885</strain>
    </source>
</reference>
<evidence type="ECO:0000313" key="4">
    <source>
        <dbReference type="EMBL" id="TWG17181.1"/>
    </source>
</evidence>
<keyword evidence="2" id="KW-0520">NAD</keyword>
<evidence type="ECO:0000256" key="1">
    <source>
        <dbReference type="ARBA" id="ARBA00023002"/>
    </source>
</evidence>
<dbReference type="Gene3D" id="3.40.50.720">
    <property type="entry name" value="NAD(P)-binding Rossmann-like Domain"/>
    <property type="match status" value="2"/>
</dbReference>
<dbReference type="EMBL" id="VIWZ01000001">
    <property type="protein sequence ID" value="TWG17181.1"/>
    <property type="molecule type" value="Genomic_DNA"/>
</dbReference>
<dbReference type="Pfam" id="PF02826">
    <property type="entry name" value="2-Hacid_dh_C"/>
    <property type="match status" value="1"/>
</dbReference>
<dbReference type="SUPFAM" id="SSF51735">
    <property type="entry name" value="NAD(P)-binding Rossmann-fold domains"/>
    <property type="match status" value="1"/>
</dbReference>
<dbReference type="PROSITE" id="PS00671">
    <property type="entry name" value="D_2_HYDROXYACID_DH_3"/>
    <property type="match status" value="1"/>
</dbReference>
<proteinExistence type="predicted"/>
<comment type="caution">
    <text evidence="4">The sequence shown here is derived from an EMBL/GenBank/DDBJ whole genome shotgun (WGS) entry which is preliminary data.</text>
</comment>
<accession>A0A561W001</accession>
<dbReference type="AlphaFoldDB" id="A0A561W001"/>
<dbReference type="GO" id="GO:0051287">
    <property type="term" value="F:NAD binding"/>
    <property type="evidence" value="ECO:0007669"/>
    <property type="project" value="InterPro"/>
</dbReference>
<sequence length="303" mass="32537">MKIWLPHKLGLTYLHDLPAEVEIEVADDPAALPSDPETVTFFVPTLLDQPQFHDVVPRMRALEVLQLPSAGSDGWLHLTPPTTVICDARGLHSAATAEWVLAATLAQLRHLPSLHSAQLDGVWKPQPGVDLSGRRVLLIGAGSVGAAVARRLEPFEVDLTVVARTARPAEGVRGVADLPVLLPRADVVIVVVPLTAATRHLVDSEFLAALPDGALLVNASRGPVVDTTALLGELSSGRLRAALDVTDPEPLPDGHPLWREANALITPHVGAITEGLTDRVYRLVRDQVDRYLAGEPLANRVDR</sequence>
<dbReference type="RefSeq" id="WP_145780114.1">
    <property type="nucleotide sequence ID" value="NZ_JBEZJC010000001.1"/>
</dbReference>
<evidence type="ECO:0000259" key="3">
    <source>
        <dbReference type="Pfam" id="PF02826"/>
    </source>
</evidence>
<organism evidence="4 5">
    <name type="scientific">Micromonospora taraxaci</name>
    <dbReference type="NCBI Taxonomy" id="1316803"/>
    <lineage>
        <taxon>Bacteria</taxon>
        <taxon>Bacillati</taxon>
        <taxon>Actinomycetota</taxon>
        <taxon>Actinomycetes</taxon>
        <taxon>Micromonosporales</taxon>
        <taxon>Micromonosporaceae</taxon>
        <taxon>Micromonospora</taxon>
    </lineage>
</organism>
<dbReference type="InterPro" id="IPR036291">
    <property type="entry name" value="NAD(P)-bd_dom_sf"/>
</dbReference>
<dbReference type="InterPro" id="IPR029753">
    <property type="entry name" value="D-isomer_DH_CS"/>
</dbReference>
<dbReference type="PANTHER" id="PTHR43333:SF1">
    <property type="entry name" value="D-ISOMER SPECIFIC 2-HYDROXYACID DEHYDROGENASE NAD-BINDING DOMAIN-CONTAINING PROTEIN"/>
    <property type="match status" value="1"/>
</dbReference>
<evidence type="ECO:0000256" key="2">
    <source>
        <dbReference type="ARBA" id="ARBA00023027"/>
    </source>
</evidence>
<dbReference type="Proteomes" id="UP000317685">
    <property type="component" value="Unassembled WGS sequence"/>
</dbReference>
<dbReference type="OrthoDB" id="4324715at2"/>
<name>A0A561W001_9ACTN</name>